<accession>A0A419EWK3</accession>
<proteinExistence type="predicted"/>
<evidence type="ECO:0000313" key="3">
    <source>
        <dbReference type="Proteomes" id="UP000285961"/>
    </source>
</evidence>
<evidence type="ECO:0000313" key="2">
    <source>
        <dbReference type="EMBL" id="RJP69069.1"/>
    </source>
</evidence>
<dbReference type="GO" id="GO:0005737">
    <property type="term" value="C:cytoplasm"/>
    <property type="evidence" value="ECO:0007669"/>
    <property type="project" value="TreeGrafter"/>
</dbReference>
<reference evidence="2 3" key="1">
    <citation type="journal article" date="2017" name="ISME J.">
        <title>Energy and carbon metabolisms in a deep terrestrial subsurface fluid microbial community.</title>
        <authorList>
            <person name="Momper L."/>
            <person name="Jungbluth S.P."/>
            <person name="Lee M.D."/>
            <person name="Amend J.P."/>
        </authorList>
    </citation>
    <scope>NUCLEOTIDE SEQUENCE [LARGE SCALE GENOMIC DNA]</scope>
    <source>
        <strain evidence="2">SURF_17</strain>
    </source>
</reference>
<dbReference type="SUPFAM" id="SSF51735">
    <property type="entry name" value="NAD(P)-binding Rossmann-fold domains"/>
    <property type="match status" value="1"/>
</dbReference>
<dbReference type="Gene3D" id="3.40.50.720">
    <property type="entry name" value="NAD(P)-binding Rossmann-like Domain"/>
    <property type="match status" value="1"/>
</dbReference>
<dbReference type="GO" id="GO:0016616">
    <property type="term" value="F:oxidoreductase activity, acting on the CH-OH group of donors, NAD or NADP as acceptor"/>
    <property type="evidence" value="ECO:0007669"/>
    <property type="project" value="InterPro"/>
</dbReference>
<dbReference type="AlphaFoldDB" id="A0A419EWK3"/>
<dbReference type="PANTHER" id="PTHR48079:SF6">
    <property type="entry name" value="NAD(P)-BINDING DOMAIN-CONTAINING PROTEIN-RELATED"/>
    <property type="match status" value="1"/>
</dbReference>
<dbReference type="GO" id="GO:0006694">
    <property type="term" value="P:steroid biosynthetic process"/>
    <property type="evidence" value="ECO:0007669"/>
    <property type="project" value="InterPro"/>
</dbReference>
<dbReference type="EMBL" id="QZKI01000086">
    <property type="protein sequence ID" value="RJP69069.1"/>
    <property type="molecule type" value="Genomic_DNA"/>
</dbReference>
<organism evidence="2 3">
    <name type="scientific">Candidatus Abyssobacteria bacterium SURF_17</name>
    <dbReference type="NCBI Taxonomy" id="2093361"/>
    <lineage>
        <taxon>Bacteria</taxon>
        <taxon>Pseudomonadati</taxon>
        <taxon>Candidatus Hydrogenedentota</taxon>
        <taxon>Candidatus Abyssobacteria</taxon>
    </lineage>
</organism>
<dbReference type="InterPro" id="IPR036291">
    <property type="entry name" value="NAD(P)-bd_dom_sf"/>
</dbReference>
<comment type="caution">
    <text evidence="2">The sequence shown here is derived from an EMBL/GenBank/DDBJ whole genome shotgun (WGS) entry which is preliminary data.</text>
</comment>
<dbReference type="Proteomes" id="UP000285961">
    <property type="component" value="Unassembled WGS sequence"/>
</dbReference>
<gene>
    <name evidence="2" type="ORF">C4532_11560</name>
</gene>
<feature type="non-terminal residue" evidence="2">
    <location>
        <position position="259"/>
    </location>
</feature>
<evidence type="ECO:0000259" key="1">
    <source>
        <dbReference type="Pfam" id="PF01073"/>
    </source>
</evidence>
<sequence length="259" mass="28371">MNVLVTGGTGFVGTNLVKKLLARGDKVRCLVRKTSNVATLKQFGVELAQGDITLYESLVDAARGVEVLYHCAALVEAGVGSRSDYYLLNVEGTRNVLKACEVASIPRLVHVSTQSVAFDFTDKHNADETIPFPIYYKDYYSETKALGEKEVLDAAKKGRVSACVIRPTWVWGPGDFTILPTIAKLARRKQLFLVNGGRAETSTSYVENVCDSLILVAQHTNISGEAFLVTDDERITTREFLTKMADAAGFPKPKLSIPY</sequence>
<dbReference type="GO" id="GO:0004029">
    <property type="term" value="F:aldehyde dehydrogenase (NAD+) activity"/>
    <property type="evidence" value="ECO:0007669"/>
    <property type="project" value="TreeGrafter"/>
</dbReference>
<dbReference type="InterPro" id="IPR002225">
    <property type="entry name" value="3Beta_OHSteriod_DH/Estase"/>
</dbReference>
<protein>
    <submittedName>
        <fullName evidence="2">NAD-dependent epimerase/dehydratase family protein</fullName>
    </submittedName>
</protein>
<dbReference type="Pfam" id="PF01073">
    <property type="entry name" value="3Beta_HSD"/>
    <property type="match status" value="1"/>
</dbReference>
<dbReference type="PANTHER" id="PTHR48079">
    <property type="entry name" value="PROTEIN YEEZ"/>
    <property type="match status" value="1"/>
</dbReference>
<feature type="domain" description="3-beta hydroxysteroid dehydrogenase/isomerase" evidence="1">
    <location>
        <begin position="4"/>
        <end position="254"/>
    </location>
</feature>
<name>A0A419EWK3_9BACT</name>
<dbReference type="InterPro" id="IPR051783">
    <property type="entry name" value="NAD(P)-dependent_oxidoreduct"/>
</dbReference>